<name>A0AA88DM20_FICCA</name>
<evidence type="ECO:0000256" key="2">
    <source>
        <dbReference type="RuleBase" id="RU000411"/>
    </source>
</evidence>
<dbReference type="Pfam" id="PF00079">
    <property type="entry name" value="Serpin"/>
    <property type="match status" value="1"/>
</dbReference>
<dbReference type="InterPro" id="IPR036186">
    <property type="entry name" value="Serpin_sf"/>
</dbReference>
<dbReference type="Gene3D" id="2.30.39.10">
    <property type="entry name" value="Alpha-1-antitrypsin, domain 1"/>
    <property type="match status" value="1"/>
</dbReference>
<dbReference type="GO" id="GO:0004867">
    <property type="term" value="F:serine-type endopeptidase inhibitor activity"/>
    <property type="evidence" value="ECO:0007669"/>
    <property type="project" value="InterPro"/>
</dbReference>
<protein>
    <recommendedName>
        <fullName evidence="3">Serpin domain-containing protein</fullName>
    </recommendedName>
</protein>
<reference evidence="4" key="1">
    <citation type="submission" date="2023-07" db="EMBL/GenBank/DDBJ databases">
        <title>draft genome sequence of fig (Ficus carica).</title>
        <authorList>
            <person name="Takahashi T."/>
            <person name="Nishimura K."/>
        </authorList>
    </citation>
    <scope>NUCLEOTIDE SEQUENCE</scope>
</reference>
<evidence type="ECO:0000313" key="4">
    <source>
        <dbReference type="EMBL" id="GMN57640.1"/>
    </source>
</evidence>
<accession>A0AA88DM20</accession>
<comment type="similarity">
    <text evidence="1 2">Belongs to the serpin family.</text>
</comment>
<evidence type="ECO:0000313" key="5">
    <source>
        <dbReference type="Proteomes" id="UP001187192"/>
    </source>
</evidence>
<dbReference type="PANTHER" id="PTHR11461:SF340">
    <property type="entry name" value="SERPIN DOMAIN-CONTAINING PROTEIN"/>
    <property type="match status" value="1"/>
</dbReference>
<feature type="domain" description="Serpin" evidence="3">
    <location>
        <begin position="15"/>
        <end position="400"/>
    </location>
</feature>
<dbReference type="PANTHER" id="PTHR11461">
    <property type="entry name" value="SERINE PROTEASE INHIBITOR, SERPIN"/>
    <property type="match status" value="1"/>
</dbReference>
<keyword evidence="5" id="KW-1185">Reference proteome</keyword>
<dbReference type="SUPFAM" id="SSF56574">
    <property type="entry name" value="Serpins"/>
    <property type="match status" value="1"/>
</dbReference>
<sequence>MARPNSEHFRTDFCLVLANQVLEEQAAKGSNFVVSPLSLHVILSLVAAASKGRTLEQLLFFLRSNSVSDLSSLTSHVMSLTLRPDHEESHEDLKIGGHPLLSFVYGAWIDRRFNFKPSFEDLVKDTYKAEISNDVDFVNKPKEAVDKVNSWAAKATKGLIDNLIPYDSVDEDTALVLANALYFKGSWDKTFDASMTQTREFHLLNGEIIQAPFMTTHTFLERHHLYKCFDGFKVLQIPYKSGQDTRKFSMYFFLPDAKDGLPNLIQKLNSNPDLLYQRFEMTKDKLTEFWIPKFKFSFEFEASDSMKKMRLTRPFLPFGELTEIIDSPRSSEKLLVSYIFHKAYIEVNEEGTEAAASTAVIFELQQSRYYPSFVADHPLLFMIREETHGIVFFVGAVLNPLLQS</sequence>
<proteinExistence type="inferred from homology"/>
<dbReference type="AlphaFoldDB" id="A0AA88DM20"/>
<dbReference type="InterPro" id="IPR023796">
    <property type="entry name" value="Serpin_dom"/>
</dbReference>
<evidence type="ECO:0000259" key="3">
    <source>
        <dbReference type="SMART" id="SM00093"/>
    </source>
</evidence>
<dbReference type="GO" id="GO:0005615">
    <property type="term" value="C:extracellular space"/>
    <property type="evidence" value="ECO:0007669"/>
    <property type="project" value="InterPro"/>
</dbReference>
<dbReference type="InterPro" id="IPR000215">
    <property type="entry name" value="Serpin_fam"/>
</dbReference>
<dbReference type="InterPro" id="IPR042185">
    <property type="entry name" value="Serpin_sf_2"/>
</dbReference>
<dbReference type="Proteomes" id="UP001187192">
    <property type="component" value="Unassembled WGS sequence"/>
</dbReference>
<evidence type="ECO:0000256" key="1">
    <source>
        <dbReference type="ARBA" id="ARBA00009500"/>
    </source>
</evidence>
<dbReference type="SMART" id="SM00093">
    <property type="entry name" value="SERPIN"/>
    <property type="match status" value="1"/>
</dbReference>
<dbReference type="InterPro" id="IPR042178">
    <property type="entry name" value="Serpin_sf_1"/>
</dbReference>
<dbReference type="CDD" id="cd02043">
    <property type="entry name" value="serpinP_plants"/>
    <property type="match status" value="1"/>
</dbReference>
<gene>
    <name evidence="4" type="ORF">TIFTF001_026745</name>
</gene>
<comment type="caution">
    <text evidence="4">The sequence shown here is derived from an EMBL/GenBank/DDBJ whole genome shotgun (WGS) entry which is preliminary data.</text>
</comment>
<dbReference type="Gene3D" id="3.30.497.10">
    <property type="entry name" value="Antithrombin, subunit I, domain 2"/>
    <property type="match status" value="1"/>
</dbReference>
<organism evidence="4 5">
    <name type="scientific">Ficus carica</name>
    <name type="common">Common fig</name>
    <dbReference type="NCBI Taxonomy" id="3494"/>
    <lineage>
        <taxon>Eukaryota</taxon>
        <taxon>Viridiplantae</taxon>
        <taxon>Streptophyta</taxon>
        <taxon>Embryophyta</taxon>
        <taxon>Tracheophyta</taxon>
        <taxon>Spermatophyta</taxon>
        <taxon>Magnoliopsida</taxon>
        <taxon>eudicotyledons</taxon>
        <taxon>Gunneridae</taxon>
        <taxon>Pentapetalae</taxon>
        <taxon>rosids</taxon>
        <taxon>fabids</taxon>
        <taxon>Rosales</taxon>
        <taxon>Moraceae</taxon>
        <taxon>Ficeae</taxon>
        <taxon>Ficus</taxon>
    </lineage>
</organism>
<dbReference type="EMBL" id="BTGU01000071">
    <property type="protein sequence ID" value="GMN57640.1"/>
    <property type="molecule type" value="Genomic_DNA"/>
</dbReference>